<reference evidence="2" key="1">
    <citation type="journal article" date="2023" name="Genome Biol. Evol.">
        <title>First Whole Genome Sequence and Flow Cytometry Genome Size Data for the Lichen-Forming Fungus Ramalina farinacea (Ascomycota).</title>
        <authorList>
            <person name="Llewellyn T."/>
            <person name="Mian S."/>
            <person name="Hill R."/>
            <person name="Leitch I.J."/>
            <person name="Gaya E."/>
        </authorList>
    </citation>
    <scope>NUCLEOTIDE SEQUENCE</scope>
    <source>
        <strain evidence="2">LIQ254RAFAR</strain>
    </source>
</reference>
<dbReference type="AlphaFoldDB" id="A0AA43TS29"/>
<feature type="region of interest" description="Disordered" evidence="1">
    <location>
        <begin position="151"/>
        <end position="180"/>
    </location>
</feature>
<accession>A0AA43TS29</accession>
<organism evidence="2 3">
    <name type="scientific">Ramalina farinacea</name>
    <dbReference type="NCBI Taxonomy" id="258253"/>
    <lineage>
        <taxon>Eukaryota</taxon>
        <taxon>Fungi</taxon>
        <taxon>Dikarya</taxon>
        <taxon>Ascomycota</taxon>
        <taxon>Pezizomycotina</taxon>
        <taxon>Lecanoromycetes</taxon>
        <taxon>OSLEUM clade</taxon>
        <taxon>Lecanoromycetidae</taxon>
        <taxon>Lecanorales</taxon>
        <taxon>Lecanorineae</taxon>
        <taxon>Ramalinaceae</taxon>
        <taxon>Ramalina</taxon>
    </lineage>
</organism>
<evidence type="ECO:0000256" key="1">
    <source>
        <dbReference type="SAM" id="MobiDB-lite"/>
    </source>
</evidence>
<evidence type="ECO:0000313" key="2">
    <source>
        <dbReference type="EMBL" id="MDI1486213.1"/>
    </source>
</evidence>
<proteinExistence type="predicted"/>
<protein>
    <submittedName>
        <fullName evidence="2">Uncharacterized protein</fullName>
    </submittedName>
</protein>
<name>A0AA43TS29_9LECA</name>
<gene>
    <name evidence="2" type="ORF">OHK93_005439</name>
</gene>
<dbReference type="EMBL" id="JAPUFD010000003">
    <property type="protein sequence ID" value="MDI1486213.1"/>
    <property type="molecule type" value="Genomic_DNA"/>
</dbReference>
<dbReference type="Proteomes" id="UP001161017">
    <property type="component" value="Unassembled WGS sequence"/>
</dbReference>
<sequence>MPTVPNLRPTATDDGNLRWWVISNASMWEGQHPVVDEVFELLWILHYWLIQGSSYNKPGGSVSTARPECVQHIARAFRQRYILPDVDDEEELGQGLPSLRETMLFRAWALRSPPNLERSHFCNDVGVTHAHELFDGDKVRYPFEDELFWKGDKEEMETPQTEGKESAASYEDYKPYVGPQ</sequence>
<evidence type="ECO:0000313" key="3">
    <source>
        <dbReference type="Proteomes" id="UP001161017"/>
    </source>
</evidence>
<comment type="caution">
    <text evidence="2">The sequence shown here is derived from an EMBL/GenBank/DDBJ whole genome shotgun (WGS) entry which is preliminary data.</text>
</comment>
<keyword evidence="3" id="KW-1185">Reference proteome</keyword>